<comment type="caution">
    <text evidence="1">The sequence shown here is derived from an EMBL/GenBank/DDBJ whole genome shotgun (WGS) entry which is preliminary data.</text>
</comment>
<evidence type="ECO:0000313" key="1">
    <source>
        <dbReference type="EMBL" id="MDD9207569.1"/>
    </source>
</evidence>
<dbReference type="InterPro" id="IPR047808">
    <property type="entry name" value="CueP-like"/>
</dbReference>
<gene>
    <name evidence="1" type="ORF">PU560_14020</name>
</gene>
<sequence>MKRLTIAAAALTLVLAGCSSDSSGSTDAANIPESDQAFLAEHDLDGMASDEIVEHLDGLGGAERPTDLMASVRVEELVMTDGEEEIGLELPEDRFYLSVAPYVNQTHECFYHSLTTCQGELSGEEVDVKITDEAGEVLVEETTTTAANGFVGYWLPRDVEGTVEVSYDGKTGEVPFATDEEGATCLTTLQVA</sequence>
<proteinExistence type="predicted"/>
<dbReference type="Proteomes" id="UP001165561">
    <property type="component" value="Unassembled WGS sequence"/>
</dbReference>
<dbReference type="EMBL" id="JARACI010001124">
    <property type="protein sequence ID" value="MDD9207569.1"/>
    <property type="molecule type" value="Genomic_DNA"/>
</dbReference>
<dbReference type="PROSITE" id="PS51257">
    <property type="entry name" value="PROKAR_LIPOPROTEIN"/>
    <property type="match status" value="1"/>
</dbReference>
<reference evidence="1" key="1">
    <citation type="submission" date="2023-02" db="EMBL/GenBank/DDBJ databases">
        <title>Georgenia sp.10Sc9-8, isolated from a soil sample collected from the Taklamakan desert.</title>
        <authorList>
            <person name="Liu S."/>
        </authorList>
    </citation>
    <scope>NUCLEOTIDE SEQUENCE</scope>
    <source>
        <strain evidence="1">10Sc9-8</strain>
    </source>
</reference>
<dbReference type="Pfam" id="PF21172">
    <property type="entry name" value="CueP"/>
    <property type="match status" value="1"/>
</dbReference>
<protein>
    <submittedName>
        <fullName evidence="1">CueP family metal-binding protein</fullName>
    </submittedName>
</protein>
<dbReference type="NCBIfam" id="NF038094">
    <property type="entry name" value="CueP_fam"/>
    <property type="match status" value="1"/>
</dbReference>
<dbReference type="Gene3D" id="2.60.40.3700">
    <property type="match status" value="1"/>
</dbReference>
<keyword evidence="2" id="KW-1185">Reference proteome</keyword>
<organism evidence="1 2">
    <name type="scientific">Georgenia halotolerans</name>
    <dbReference type="NCBI Taxonomy" id="3028317"/>
    <lineage>
        <taxon>Bacteria</taxon>
        <taxon>Bacillati</taxon>
        <taxon>Actinomycetota</taxon>
        <taxon>Actinomycetes</taxon>
        <taxon>Micrococcales</taxon>
        <taxon>Bogoriellaceae</taxon>
        <taxon>Georgenia</taxon>
    </lineage>
</organism>
<evidence type="ECO:0000313" key="2">
    <source>
        <dbReference type="Proteomes" id="UP001165561"/>
    </source>
</evidence>
<name>A0ABT5TZZ5_9MICO</name>
<accession>A0ABT5TZZ5</accession>